<proteinExistence type="predicted"/>
<reference evidence="3" key="1">
    <citation type="journal article" date="2021" name="PeerJ">
        <title>Extensive microbial diversity within the chicken gut microbiome revealed by metagenomics and culture.</title>
        <authorList>
            <person name="Gilroy R."/>
            <person name="Ravi A."/>
            <person name="Getino M."/>
            <person name="Pursley I."/>
            <person name="Horton D.L."/>
            <person name="Alikhan N.F."/>
            <person name="Baker D."/>
            <person name="Gharbi K."/>
            <person name="Hall N."/>
            <person name="Watson M."/>
            <person name="Adriaenssens E.M."/>
            <person name="Foster-Nyarko E."/>
            <person name="Jarju S."/>
            <person name="Secka A."/>
            <person name="Antonio M."/>
            <person name="Oren A."/>
            <person name="Chaudhuri R.R."/>
            <person name="La Ragione R."/>
            <person name="Hildebrand F."/>
            <person name="Pallen M.J."/>
        </authorList>
    </citation>
    <scope>NUCLEOTIDE SEQUENCE</scope>
    <source>
        <strain evidence="3">ChiBcec8-13705</strain>
    </source>
</reference>
<evidence type="ECO:0000313" key="4">
    <source>
        <dbReference type="Proteomes" id="UP000886803"/>
    </source>
</evidence>
<dbReference type="Pfam" id="PF08348">
    <property type="entry name" value="PAS_6"/>
    <property type="match status" value="1"/>
</dbReference>
<dbReference type="Proteomes" id="UP000886803">
    <property type="component" value="Unassembled WGS sequence"/>
</dbReference>
<dbReference type="PANTHER" id="PTHR35568:SF1">
    <property type="entry name" value="TRANSCRIPTIONAL REGULATOR DAUR"/>
    <property type="match status" value="1"/>
</dbReference>
<dbReference type="Pfam" id="PF13309">
    <property type="entry name" value="HTH_22"/>
    <property type="match status" value="1"/>
</dbReference>
<organism evidence="3 4">
    <name type="scientific">Candidatus Gemmiger avicola</name>
    <dbReference type="NCBI Taxonomy" id="2838605"/>
    <lineage>
        <taxon>Bacteria</taxon>
        <taxon>Bacillati</taxon>
        <taxon>Bacillota</taxon>
        <taxon>Clostridia</taxon>
        <taxon>Eubacteriales</taxon>
        <taxon>Gemmiger</taxon>
    </lineage>
</organism>
<comment type="caution">
    <text evidence="3">The sequence shown here is derived from an EMBL/GenBank/DDBJ whole genome shotgun (WGS) entry which is preliminary data.</text>
</comment>
<dbReference type="InterPro" id="IPR039445">
    <property type="entry name" value="DauR-like_HTH"/>
</dbReference>
<dbReference type="PANTHER" id="PTHR35568">
    <property type="entry name" value="TRANSCRIPTIONAL REGULATOR DAUR"/>
    <property type="match status" value="1"/>
</dbReference>
<gene>
    <name evidence="3" type="ORF">H9945_01645</name>
</gene>
<feature type="domain" description="YheO-like" evidence="1">
    <location>
        <begin position="8"/>
        <end position="114"/>
    </location>
</feature>
<evidence type="ECO:0000259" key="2">
    <source>
        <dbReference type="Pfam" id="PF13309"/>
    </source>
</evidence>
<dbReference type="InterPro" id="IPR039446">
    <property type="entry name" value="DauR-like"/>
</dbReference>
<reference evidence="3" key="2">
    <citation type="submission" date="2021-04" db="EMBL/GenBank/DDBJ databases">
        <authorList>
            <person name="Gilroy R."/>
        </authorList>
    </citation>
    <scope>NUCLEOTIDE SEQUENCE</scope>
    <source>
        <strain evidence="3">ChiBcec8-13705</strain>
    </source>
</reference>
<dbReference type="PROSITE" id="PS51257">
    <property type="entry name" value="PROKAR_LIPOPROTEIN"/>
    <property type="match status" value="1"/>
</dbReference>
<feature type="domain" description="Transcriptional regulator DauR-like HTH" evidence="2">
    <location>
        <begin position="146"/>
        <end position="207"/>
    </location>
</feature>
<dbReference type="InterPro" id="IPR013559">
    <property type="entry name" value="YheO"/>
</dbReference>
<accession>A0A9D2M5I5</accession>
<protein>
    <submittedName>
        <fullName evidence="3">Helix-turn-helix domain-containing protein</fullName>
    </submittedName>
</protein>
<dbReference type="AlphaFoldDB" id="A0A9D2M5I5"/>
<evidence type="ECO:0000313" key="3">
    <source>
        <dbReference type="EMBL" id="HJB41185.1"/>
    </source>
</evidence>
<sequence length="213" mass="23378">MKDEEIIDQYVRLTPFLAHVLGQGCEVVVHDLTKPGHTLAAVYNSPAARTVGDPLSQPAQALLTRAAGEKESFCPGTLRHTEQGDVLSYAYYIRNQNRLIGLLCISKSLSDAQELGLVVNKLLDRFGLTCPEANREEESDTVTALMRSRIAEEVAACGALPARLSLQEKVKIVHHLQDAGILRMKGAIPEIAKQLGVSVPTVYRYLNKEAQPY</sequence>
<evidence type="ECO:0000259" key="1">
    <source>
        <dbReference type="Pfam" id="PF08348"/>
    </source>
</evidence>
<dbReference type="EMBL" id="DWYG01000016">
    <property type="protein sequence ID" value="HJB41185.1"/>
    <property type="molecule type" value="Genomic_DNA"/>
</dbReference>
<name>A0A9D2M5I5_9FIRM</name>